<dbReference type="Pfam" id="PF00782">
    <property type="entry name" value="DSPc"/>
    <property type="match status" value="1"/>
</dbReference>
<feature type="domain" description="Tyrosine-protein phosphatase" evidence="4">
    <location>
        <begin position="15"/>
        <end position="155"/>
    </location>
</feature>
<evidence type="ECO:0000256" key="3">
    <source>
        <dbReference type="ARBA" id="ARBA00022912"/>
    </source>
</evidence>
<dbReference type="InterPro" id="IPR029021">
    <property type="entry name" value="Prot-tyrosine_phosphatase-like"/>
</dbReference>
<evidence type="ECO:0000256" key="2">
    <source>
        <dbReference type="ARBA" id="ARBA00022801"/>
    </source>
</evidence>
<dbReference type="InterPro" id="IPR000340">
    <property type="entry name" value="Dual-sp_phosphatase_cat-dom"/>
</dbReference>
<dbReference type="InterPro" id="IPR000387">
    <property type="entry name" value="Tyr_Pase_dom"/>
</dbReference>
<keyword evidence="3" id="KW-0904">Protein phosphatase</keyword>
<evidence type="ECO:0000259" key="4">
    <source>
        <dbReference type="PROSITE" id="PS50054"/>
    </source>
</evidence>
<evidence type="ECO:0000256" key="1">
    <source>
        <dbReference type="ARBA" id="ARBA00008601"/>
    </source>
</evidence>
<dbReference type="EMBL" id="HACA01024521">
    <property type="protein sequence ID" value="CDW41882.1"/>
    <property type="molecule type" value="Transcribed_RNA"/>
</dbReference>
<dbReference type="CDD" id="cd14514">
    <property type="entry name" value="DUSP14-like"/>
    <property type="match status" value="1"/>
</dbReference>
<dbReference type="InterPro" id="IPR020422">
    <property type="entry name" value="TYR_PHOSPHATASE_DUAL_dom"/>
</dbReference>
<dbReference type="PANTHER" id="PTHR45961">
    <property type="entry name" value="IP21249P"/>
    <property type="match status" value="1"/>
</dbReference>
<dbReference type="GO" id="GO:0005737">
    <property type="term" value="C:cytoplasm"/>
    <property type="evidence" value="ECO:0007669"/>
    <property type="project" value="TreeGrafter"/>
</dbReference>
<accession>A0A0K2UW27</accession>
<keyword evidence="2" id="KW-0378">Hydrolase</keyword>
<sequence>MNMVRFRGTEWHYTHPSSLTDNLYLSAARAITSAVLLELGITSLINATLEMPSMAYQKQECIQIAVEDRICSKLYVYFDLVADKIHSVHLSGGKILVYCRAGMSRSATLCIAYFIKYHDMNVSEAFDFVRERRPIIHPNIGFMRQLREYEHKLHHSKSTVISRGLSSARTTLLSFATEEFCENEVSNTNEIPSFKLGKPHKAKLVVSDMNSAESYFTTPVELLFLPQQNAEKEAIRRLPVRARRITAVYDTSKSIVSHYLQTSLFINNSIPDRHPPLCTCRPTLPDRMHHGIVVKKPEIGNLLEESLAYATPSSIKSSYSFSYSLNNPLITTLPLIYELNGFI</sequence>
<dbReference type="SUPFAM" id="SSF52799">
    <property type="entry name" value="(Phosphotyrosine protein) phosphatases II"/>
    <property type="match status" value="1"/>
</dbReference>
<organism evidence="6">
    <name type="scientific">Lepeophtheirus salmonis</name>
    <name type="common">Salmon louse</name>
    <name type="synonym">Caligus salmonis</name>
    <dbReference type="NCBI Taxonomy" id="72036"/>
    <lineage>
        <taxon>Eukaryota</taxon>
        <taxon>Metazoa</taxon>
        <taxon>Ecdysozoa</taxon>
        <taxon>Arthropoda</taxon>
        <taxon>Crustacea</taxon>
        <taxon>Multicrustacea</taxon>
        <taxon>Hexanauplia</taxon>
        <taxon>Copepoda</taxon>
        <taxon>Siphonostomatoida</taxon>
        <taxon>Caligidae</taxon>
        <taxon>Lepeophtheirus</taxon>
    </lineage>
</organism>
<dbReference type="GO" id="GO:0004721">
    <property type="term" value="F:phosphoprotein phosphatase activity"/>
    <property type="evidence" value="ECO:0007669"/>
    <property type="project" value="UniProtKB-KW"/>
</dbReference>
<name>A0A0K2UW27_LEPSM</name>
<dbReference type="Gene3D" id="3.90.190.10">
    <property type="entry name" value="Protein tyrosine phosphatase superfamily"/>
    <property type="match status" value="1"/>
</dbReference>
<comment type="similarity">
    <text evidence="1">Belongs to the protein-tyrosine phosphatase family. Non-receptor class dual specificity subfamily.</text>
</comment>
<dbReference type="OrthoDB" id="285418at2759"/>
<reference evidence="6" key="1">
    <citation type="submission" date="2014-05" db="EMBL/GenBank/DDBJ databases">
        <authorList>
            <person name="Chronopoulou M."/>
        </authorList>
    </citation>
    <scope>NUCLEOTIDE SEQUENCE</scope>
    <source>
        <tissue evidence="6">Whole organism</tissue>
    </source>
</reference>
<dbReference type="PROSITE" id="PS50056">
    <property type="entry name" value="TYR_PHOSPHATASE_2"/>
    <property type="match status" value="1"/>
</dbReference>
<evidence type="ECO:0000313" key="6">
    <source>
        <dbReference type="EMBL" id="CDW41881.1"/>
    </source>
</evidence>
<dbReference type="SMART" id="SM00195">
    <property type="entry name" value="DSPc"/>
    <property type="match status" value="1"/>
</dbReference>
<feature type="domain" description="Tyrosine specific protein phosphatases" evidence="5">
    <location>
        <begin position="75"/>
        <end position="134"/>
    </location>
</feature>
<protein>
    <submittedName>
        <fullName evidence="6">Uncharacterized protein</fullName>
    </submittedName>
</protein>
<dbReference type="InterPro" id="IPR052103">
    <property type="entry name" value="Dual_spec_Phospatases"/>
</dbReference>
<dbReference type="EMBL" id="HACA01024520">
    <property type="protein sequence ID" value="CDW41881.1"/>
    <property type="molecule type" value="Transcribed_RNA"/>
</dbReference>
<dbReference type="PANTHER" id="PTHR45961:SF6">
    <property type="entry name" value="IP21249P"/>
    <property type="match status" value="1"/>
</dbReference>
<dbReference type="PROSITE" id="PS50054">
    <property type="entry name" value="TYR_PHOSPHATASE_DUAL"/>
    <property type="match status" value="1"/>
</dbReference>
<evidence type="ECO:0000259" key="5">
    <source>
        <dbReference type="PROSITE" id="PS50056"/>
    </source>
</evidence>
<feature type="non-terminal residue" evidence="6">
    <location>
        <position position="343"/>
    </location>
</feature>
<dbReference type="AlphaFoldDB" id="A0A0K2UW27"/>
<proteinExistence type="inferred from homology"/>